<keyword evidence="2" id="KW-1185">Reference proteome</keyword>
<dbReference type="AlphaFoldDB" id="A0A849P6E8"/>
<dbReference type="Proteomes" id="UP000537862">
    <property type="component" value="Unassembled WGS sequence"/>
</dbReference>
<accession>A0A849P6E8</accession>
<name>A0A849P6E8_9BURK</name>
<dbReference type="RefSeq" id="WP_171679796.1">
    <property type="nucleotide sequence ID" value="NZ_JABGBN010000001.1"/>
</dbReference>
<reference evidence="1 2" key="1">
    <citation type="submission" date="2020-05" db="EMBL/GenBank/DDBJ databases">
        <authorList>
            <person name="Niu N."/>
        </authorList>
    </citation>
    <scope>NUCLEOTIDE SEQUENCE [LARGE SCALE GENOMIC DNA]</scope>
    <source>
        <strain evidence="1 2">3340-03</strain>
    </source>
</reference>
<proteinExistence type="predicted"/>
<protein>
    <submittedName>
        <fullName evidence="1">RloB domain-containing protein</fullName>
    </submittedName>
</protein>
<dbReference type="EMBL" id="JABGBN010000001">
    <property type="protein sequence ID" value="NOL51128.1"/>
    <property type="molecule type" value="Genomic_DNA"/>
</dbReference>
<gene>
    <name evidence="1" type="ORF">HKX39_02910</name>
</gene>
<evidence type="ECO:0000313" key="1">
    <source>
        <dbReference type="EMBL" id="NOL51128.1"/>
    </source>
</evidence>
<evidence type="ECO:0000313" key="2">
    <source>
        <dbReference type="Proteomes" id="UP000537862"/>
    </source>
</evidence>
<sequence length="212" mass="24519">MTKHNNRDLSRRAPRREPYKTVLIVCEGTKTEKNYFNNLVAYERLSSVNIRVLPGQGTDPRSVVKTAIDYMQKQEKYLAFDEVFCVIDRDNHQTFDDATLLARQKGIQLIVSYPSFEYWYLCHFRYSRAPIIRKGNKSAGDHCESLLSACWQEKFKENYSKAMKGVYEKLLSYLDEGTKNAVLSLNSAIAERQFNPSTQAHELVAFLKGIRT</sequence>
<comment type="caution">
    <text evidence="1">The sequence shown here is derived from an EMBL/GenBank/DDBJ whole genome shotgun (WGS) entry which is preliminary data.</text>
</comment>
<organism evidence="1 2">
    <name type="scientific">Pelistega suis</name>
    <dbReference type="NCBI Taxonomy" id="1631957"/>
    <lineage>
        <taxon>Bacteria</taxon>
        <taxon>Pseudomonadati</taxon>
        <taxon>Pseudomonadota</taxon>
        <taxon>Betaproteobacteria</taxon>
        <taxon>Burkholderiales</taxon>
        <taxon>Alcaligenaceae</taxon>
        <taxon>Pelistega</taxon>
    </lineage>
</organism>
<dbReference type="InterPro" id="IPR025591">
    <property type="entry name" value="RloB"/>
</dbReference>
<dbReference type="Pfam" id="PF13707">
    <property type="entry name" value="RloB"/>
    <property type="match status" value="1"/>
</dbReference>